<feature type="non-terminal residue" evidence="2">
    <location>
        <position position="144"/>
    </location>
</feature>
<feature type="domain" description="FAM69 protein-kinase" evidence="1">
    <location>
        <begin position="22"/>
        <end position="136"/>
    </location>
</feature>
<feature type="non-terminal residue" evidence="2">
    <location>
        <position position="1"/>
    </location>
</feature>
<organism evidence="2">
    <name type="scientific">Arion vulgaris</name>
    <dbReference type="NCBI Taxonomy" id="1028688"/>
    <lineage>
        <taxon>Eukaryota</taxon>
        <taxon>Metazoa</taxon>
        <taxon>Spiralia</taxon>
        <taxon>Lophotrochozoa</taxon>
        <taxon>Mollusca</taxon>
        <taxon>Gastropoda</taxon>
        <taxon>Heterobranchia</taxon>
        <taxon>Euthyneura</taxon>
        <taxon>Panpulmonata</taxon>
        <taxon>Eupulmonata</taxon>
        <taxon>Stylommatophora</taxon>
        <taxon>Helicina</taxon>
        <taxon>Arionoidea</taxon>
        <taxon>Arionidae</taxon>
        <taxon>Arion</taxon>
    </lineage>
</organism>
<accession>A0A0B7C1V3</accession>
<evidence type="ECO:0000259" key="1">
    <source>
        <dbReference type="Pfam" id="PF12260"/>
    </source>
</evidence>
<proteinExistence type="predicted"/>
<dbReference type="PANTHER" id="PTHR46448">
    <property type="entry name" value="PROTEIN KINASE DOMAIN-CONTAINING PROTEIN"/>
    <property type="match status" value="1"/>
</dbReference>
<reference evidence="2" key="1">
    <citation type="submission" date="2014-12" db="EMBL/GenBank/DDBJ databases">
        <title>Insight into the proteome of Arion vulgaris.</title>
        <authorList>
            <person name="Aradska J."/>
            <person name="Bulat T."/>
            <person name="Smidak R."/>
            <person name="Sarate P."/>
            <person name="Gangsoo J."/>
            <person name="Sialana F."/>
            <person name="Bilban M."/>
            <person name="Lubec G."/>
        </authorList>
    </citation>
    <scope>NUCLEOTIDE SEQUENCE</scope>
    <source>
        <tissue evidence="2">Skin</tissue>
    </source>
</reference>
<dbReference type="GO" id="GO:0005576">
    <property type="term" value="C:extracellular region"/>
    <property type="evidence" value="ECO:0007669"/>
    <property type="project" value="TreeGrafter"/>
</dbReference>
<dbReference type="EMBL" id="HACG01051534">
    <property type="protein sequence ID" value="CEK98405.1"/>
    <property type="molecule type" value="Transcribed_RNA"/>
</dbReference>
<dbReference type="GO" id="GO:0001501">
    <property type="term" value="P:skeletal system development"/>
    <property type="evidence" value="ECO:0007669"/>
    <property type="project" value="TreeGrafter"/>
</dbReference>
<dbReference type="GO" id="GO:0004715">
    <property type="term" value="F:non-membrane spanning protein tyrosine kinase activity"/>
    <property type="evidence" value="ECO:0007669"/>
    <property type="project" value="InterPro"/>
</dbReference>
<name>A0A0B7C1V3_9EUPU</name>
<evidence type="ECO:0000313" key="2">
    <source>
        <dbReference type="EMBL" id="CEK98405.1"/>
    </source>
</evidence>
<dbReference type="InterPro" id="IPR022049">
    <property type="entry name" value="FAM69_kinase_dom"/>
</dbReference>
<dbReference type="PANTHER" id="PTHR46448:SF1">
    <property type="entry name" value="PROTEIN KINASE DOMAIN-CONTAINING PROTEIN"/>
    <property type="match status" value="1"/>
</dbReference>
<protein>
    <recommendedName>
        <fullName evidence="1">FAM69 protein-kinase domain-containing protein</fullName>
    </recommendedName>
</protein>
<sequence>ISKIMRNKGLLLVTEAGTTLCLSLFRACTWQQKISMALQVTKLLLYLDNSTFGSLRFTQLSLSDFVLVRGTIVKLAEFDGLELGDLSCTKSSDCDLSGMRKGNFCQNGFCEGQNPSINLYYVITYIFKAMLTDAPDQDEAAFVS</sequence>
<dbReference type="Pfam" id="PF12260">
    <property type="entry name" value="PIP49_C"/>
    <property type="match status" value="1"/>
</dbReference>
<gene>
    <name evidence="2" type="primary">ORF218629</name>
</gene>
<dbReference type="InterPro" id="IPR042983">
    <property type="entry name" value="PKDCC"/>
</dbReference>
<dbReference type="AlphaFoldDB" id="A0A0B7C1V3"/>